<dbReference type="AlphaFoldDB" id="A0A4C1WUA2"/>
<reference evidence="2 3" key="1">
    <citation type="journal article" date="2019" name="Commun. Biol.">
        <title>The bagworm genome reveals a unique fibroin gene that provides high tensile strength.</title>
        <authorList>
            <person name="Kono N."/>
            <person name="Nakamura H."/>
            <person name="Ohtoshi R."/>
            <person name="Tomita M."/>
            <person name="Numata K."/>
            <person name="Arakawa K."/>
        </authorList>
    </citation>
    <scope>NUCLEOTIDE SEQUENCE [LARGE SCALE GENOMIC DNA]</scope>
</reference>
<evidence type="ECO:0000313" key="3">
    <source>
        <dbReference type="Proteomes" id="UP000299102"/>
    </source>
</evidence>
<accession>A0A4C1WUA2</accession>
<keyword evidence="3" id="KW-1185">Reference proteome</keyword>
<gene>
    <name evidence="2" type="ORF">EVAR_36007_1</name>
</gene>
<evidence type="ECO:0000256" key="1">
    <source>
        <dbReference type="SAM" id="MobiDB-lite"/>
    </source>
</evidence>
<dbReference type="Proteomes" id="UP000299102">
    <property type="component" value="Unassembled WGS sequence"/>
</dbReference>
<protein>
    <submittedName>
        <fullName evidence="2">Uncharacterized protein</fullName>
    </submittedName>
</protein>
<organism evidence="2 3">
    <name type="scientific">Eumeta variegata</name>
    <name type="common">Bagworm moth</name>
    <name type="synonym">Eumeta japonica</name>
    <dbReference type="NCBI Taxonomy" id="151549"/>
    <lineage>
        <taxon>Eukaryota</taxon>
        <taxon>Metazoa</taxon>
        <taxon>Ecdysozoa</taxon>
        <taxon>Arthropoda</taxon>
        <taxon>Hexapoda</taxon>
        <taxon>Insecta</taxon>
        <taxon>Pterygota</taxon>
        <taxon>Neoptera</taxon>
        <taxon>Endopterygota</taxon>
        <taxon>Lepidoptera</taxon>
        <taxon>Glossata</taxon>
        <taxon>Ditrysia</taxon>
        <taxon>Tineoidea</taxon>
        <taxon>Psychidae</taxon>
        <taxon>Oiketicinae</taxon>
        <taxon>Eumeta</taxon>
    </lineage>
</organism>
<feature type="region of interest" description="Disordered" evidence="1">
    <location>
        <begin position="1"/>
        <end position="20"/>
    </location>
</feature>
<comment type="caution">
    <text evidence="2">The sequence shown here is derived from an EMBL/GenBank/DDBJ whole genome shotgun (WGS) entry which is preliminary data.</text>
</comment>
<name>A0A4C1WUA2_EUMVA</name>
<evidence type="ECO:0000313" key="2">
    <source>
        <dbReference type="EMBL" id="GBP54450.1"/>
    </source>
</evidence>
<dbReference type="EMBL" id="BGZK01000647">
    <property type="protein sequence ID" value="GBP54450.1"/>
    <property type="molecule type" value="Genomic_DNA"/>
</dbReference>
<sequence>MASVALLHDTTRRDSGNDMLCQGSAYPGKTELDPGLTSRYFRTQMLNNGQSMVRYCAPIHFATTGGSSLSSNELEQKVIDPRARAVLSAPVAREGRPPPHRTLISEGTMRRAQTDPTSATLKGFRFRFKKFSHPDQFV</sequence>
<proteinExistence type="predicted"/>